<gene>
    <name evidence="4" type="ORF">EKO24_018675</name>
</gene>
<sequence length="605" mass="66968">MSVQQEFAGTANKNQRDYICRRVVDALLRENVLDILSRGKVIFAEDAQLPDPPVQPSHWLAVDHLADGCLWIPLRPCTFMQEWSLHDLPLIWQSSDGNYRLDDITAILKLFRKGLDHDLATDFESYTQECLAAIEHGALCAKEQMRYFAEAQVNGQGAHFSPHWQQRQLHYERLAAFLDHPLYPTARAKLGLAADQLALYAPEFQRPFQLRWLAVDKTIHFGPEAGTSLQQCCPSFADVGLDAGLSGSHALLPVHPLFTQEMLDALAETHGLQGKLLLAPKTHLDVLPTLSVRTLAIQAMPGLHIKLPMAIRTLGGKNIRTIKPSTIADGHAVQSLLGRITAQDADISGRLLLTDESAGAHVNHLPELGYILRRYPAGLEQSTVVPVAGLLAPTPQGLSVAEELAQHFFAGRLEDFLDAYLETTLRLHLVLWLRYGIALESNQQNTMLVLGTGTPVLRLLLKDNDAPRIHGARLAARWPALAAFVDDLQDRRIVVGDELPLAQMFTTITLQLNIAVLIEGLANIGHLNRRQLYGCVRNKIAAVLTELAMQGENITLARRILLEDERQYVKYLLTAASLKPKAATGASDVNKFYGKTGPNFLRVIA</sequence>
<dbReference type="RefSeq" id="WP_143733256.1">
    <property type="nucleotide sequence ID" value="NZ_RYFG02000117.1"/>
</dbReference>
<dbReference type="PANTHER" id="PTHR34384">
    <property type="entry name" value="L-2,3-DIAMINOPROPANOATE--CITRATE LIGASE"/>
    <property type="match status" value="1"/>
</dbReference>
<reference evidence="4 5" key="1">
    <citation type="journal article" date="2019" name="Antonie Van Leeuwenhoek">
        <title>Description of 'Ca. Methylobacter oryzae' KRF1, a novel species from the environmentally important Methylobacter clade 2.</title>
        <authorList>
            <person name="Khatri K."/>
            <person name="Mohite J.A."/>
            <person name="Pandit P.S."/>
            <person name="Bahulikar R."/>
            <person name="Rahalkar M.C."/>
        </authorList>
    </citation>
    <scope>NUCLEOTIDE SEQUENCE [LARGE SCALE GENOMIC DNA]</scope>
    <source>
        <strain evidence="4 5">KRF1</strain>
    </source>
</reference>
<evidence type="ECO:0000256" key="1">
    <source>
        <dbReference type="ARBA" id="ARBA00007832"/>
    </source>
</evidence>
<name>A0ABY3C6C3_9GAMM</name>
<dbReference type="EMBL" id="RYFG02000117">
    <property type="protein sequence ID" value="TRW90645.1"/>
    <property type="molecule type" value="Genomic_DNA"/>
</dbReference>
<feature type="domain" description="Aerobactin siderophore biosynthesis IucA/IucC-like C-terminal" evidence="3">
    <location>
        <begin position="415"/>
        <end position="573"/>
    </location>
</feature>
<dbReference type="InterPro" id="IPR007310">
    <property type="entry name" value="Aerobactin_biosyn_IucA/IucC_N"/>
</dbReference>
<organism evidence="4 5">
    <name type="scientific">Candidatus Methylobacter oryzae</name>
    <dbReference type="NCBI Taxonomy" id="2497749"/>
    <lineage>
        <taxon>Bacteria</taxon>
        <taxon>Pseudomonadati</taxon>
        <taxon>Pseudomonadota</taxon>
        <taxon>Gammaproteobacteria</taxon>
        <taxon>Methylococcales</taxon>
        <taxon>Methylococcaceae</taxon>
        <taxon>Methylobacter</taxon>
    </lineage>
</organism>
<proteinExistence type="inferred from homology"/>
<accession>A0ABY3C6C3</accession>
<dbReference type="InterPro" id="IPR022770">
    <property type="entry name" value="IucA/IucC-like_C"/>
</dbReference>
<dbReference type="InterPro" id="IPR037455">
    <property type="entry name" value="LucA/IucC-like"/>
</dbReference>
<protein>
    <submittedName>
        <fullName evidence="4">Siderophore biosynthesis protein</fullName>
    </submittedName>
</protein>
<evidence type="ECO:0000313" key="5">
    <source>
        <dbReference type="Proteomes" id="UP000733744"/>
    </source>
</evidence>
<feature type="domain" description="Aerobactin siderophore biosynthesis IucA/IucC N-terminal" evidence="2">
    <location>
        <begin position="171"/>
        <end position="392"/>
    </location>
</feature>
<comment type="similarity">
    <text evidence="1">Belongs to the IucA/IucC family.</text>
</comment>
<dbReference type="Pfam" id="PF06276">
    <property type="entry name" value="FhuF"/>
    <property type="match status" value="1"/>
</dbReference>
<dbReference type="Pfam" id="PF04183">
    <property type="entry name" value="IucA_IucC"/>
    <property type="match status" value="1"/>
</dbReference>
<dbReference type="Proteomes" id="UP000733744">
    <property type="component" value="Unassembled WGS sequence"/>
</dbReference>
<dbReference type="PANTHER" id="PTHR34384:SF5">
    <property type="entry name" value="L-2,3-DIAMINOPROPANOATE--CITRATE LIGASE"/>
    <property type="match status" value="1"/>
</dbReference>
<keyword evidence="5" id="KW-1185">Reference proteome</keyword>
<comment type="caution">
    <text evidence="4">The sequence shown here is derived from an EMBL/GenBank/DDBJ whole genome shotgun (WGS) entry which is preliminary data.</text>
</comment>
<evidence type="ECO:0000313" key="4">
    <source>
        <dbReference type="EMBL" id="TRW90645.1"/>
    </source>
</evidence>
<dbReference type="Gene3D" id="1.10.510.40">
    <property type="match status" value="1"/>
</dbReference>
<evidence type="ECO:0000259" key="3">
    <source>
        <dbReference type="Pfam" id="PF06276"/>
    </source>
</evidence>
<evidence type="ECO:0000259" key="2">
    <source>
        <dbReference type="Pfam" id="PF04183"/>
    </source>
</evidence>